<keyword evidence="3" id="KW-1185">Reference proteome</keyword>
<dbReference type="Pfam" id="PF09643">
    <property type="entry name" value="YopX"/>
    <property type="match status" value="1"/>
</dbReference>
<gene>
    <name evidence="2" type="ORF">LX87_02217</name>
</gene>
<dbReference type="Gene3D" id="2.30.30.290">
    <property type="entry name" value="YopX-like domains"/>
    <property type="match status" value="1"/>
</dbReference>
<dbReference type="Proteomes" id="UP000248790">
    <property type="component" value="Unassembled WGS sequence"/>
</dbReference>
<accession>A0A327X2Z5</accession>
<dbReference type="OrthoDB" id="1809393at2"/>
<dbReference type="InterPro" id="IPR023385">
    <property type="entry name" value="YopX-like_C"/>
</dbReference>
<dbReference type="SUPFAM" id="SSF159006">
    <property type="entry name" value="YopX-like"/>
    <property type="match status" value="1"/>
</dbReference>
<evidence type="ECO:0000313" key="3">
    <source>
        <dbReference type="Proteomes" id="UP000248790"/>
    </source>
</evidence>
<sequence length="143" mass="16368">MQPIQSRIWDGQKMHYLAGLPMTPEPYLTIWLQEALALVSQLPPADGQPQTTAFAWRLMRTIGQSDRRGILLYESDLVEWDGRIFEIGWSNHRCGYALFQPLGTGEFPAFSLSALHARQLRVLGNRYENPHLLEQRYTAQLAA</sequence>
<dbReference type="AlphaFoldDB" id="A0A327X2Z5"/>
<protein>
    <submittedName>
        <fullName evidence="2">YopX protein</fullName>
    </submittedName>
</protein>
<evidence type="ECO:0000259" key="1">
    <source>
        <dbReference type="Pfam" id="PF09643"/>
    </source>
</evidence>
<dbReference type="EMBL" id="QLMC01000002">
    <property type="protein sequence ID" value="RAK00510.1"/>
    <property type="molecule type" value="Genomic_DNA"/>
</dbReference>
<dbReference type="InterPro" id="IPR019096">
    <property type="entry name" value="YopX_protein"/>
</dbReference>
<reference evidence="2 3" key="1">
    <citation type="submission" date="2018-06" db="EMBL/GenBank/DDBJ databases">
        <title>Genomic Encyclopedia of Archaeal and Bacterial Type Strains, Phase II (KMG-II): from individual species to whole genera.</title>
        <authorList>
            <person name="Goeker M."/>
        </authorList>
    </citation>
    <scope>NUCLEOTIDE SEQUENCE [LARGE SCALE GENOMIC DNA]</scope>
    <source>
        <strain evidence="2 3">DSM 21851</strain>
    </source>
</reference>
<evidence type="ECO:0000313" key="2">
    <source>
        <dbReference type="EMBL" id="RAK00510.1"/>
    </source>
</evidence>
<organism evidence="2 3">
    <name type="scientific">Larkinella arboricola</name>
    <dbReference type="NCBI Taxonomy" id="643671"/>
    <lineage>
        <taxon>Bacteria</taxon>
        <taxon>Pseudomonadati</taxon>
        <taxon>Bacteroidota</taxon>
        <taxon>Cytophagia</taxon>
        <taxon>Cytophagales</taxon>
        <taxon>Spirosomataceae</taxon>
        <taxon>Larkinella</taxon>
    </lineage>
</organism>
<feature type="domain" description="YopX protein" evidence="1">
    <location>
        <begin position="7"/>
        <end position="134"/>
    </location>
</feature>
<comment type="caution">
    <text evidence="2">The sequence shown here is derived from an EMBL/GenBank/DDBJ whole genome shotgun (WGS) entry which is preliminary data.</text>
</comment>
<proteinExistence type="predicted"/>
<dbReference type="RefSeq" id="WP_111628244.1">
    <property type="nucleotide sequence ID" value="NZ_QLMC01000002.1"/>
</dbReference>
<name>A0A327X2Z5_LARAB</name>